<dbReference type="InterPro" id="IPR012910">
    <property type="entry name" value="Plug_dom"/>
</dbReference>
<dbReference type="InterPro" id="IPR036942">
    <property type="entry name" value="Beta-barrel_TonB_sf"/>
</dbReference>
<dbReference type="GO" id="GO:0015344">
    <property type="term" value="F:siderophore uptake transmembrane transporter activity"/>
    <property type="evidence" value="ECO:0007669"/>
    <property type="project" value="TreeGrafter"/>
</dbReference>
<evidence type="ECO:0000256" key="3">
    <source>
        <dbReference type="ARBA" id="ARBA00022452"/>
    </source>
</evidence>
<dbReference type="Gene3D" id="2.170.130.10">
    <property type="entry name" value="TonB-dependent receptor, plug domain"/>
    <property type="match status" value="1"/>
</dbReference>
<dbReference type="Pfam" id="PF13715">
    <property type="entry name" value="CarbopepD_reg_2"/>
    <property type="match status" value="1"/>
</dbReference>
<evidence type="ECO:0000259" key="12">
    <source>
        <dbReference type="Pfam" id="PF00593"/>
    </source>
</evidence>
<evidence type="ECO:0000256" key="1">
    <source>
        <dbReference type="ARBA" id="ARBA00004571"/>
    </source>
</evidence>
<comment type="caution">
    <text evidence="14">The sequence shown here is derived from an EMBL/GenBank/DDBJ whole genome shotgun (WGS) entry which is preliminary data.</text>
</comment>
<evidence type="ECO:0000256" key="7">
    <source>
        <dbReference type="ARBA" id="ARBA00023136"/>
    </source>
</evidence>
<evidence type="ECO:0000256" key="10">
    <source>
        <dbReference type="PROSITE-ProRule" id="PRU01360"/>
    </source>
</evidence>
<sequence>MKQSYCWGGILLYAIMLFLLFIPSSAYAQNYQLKGYVLDTANEPLIGANVIVAGTTNGVISGLDGGFTLSVSPNDRIEVSYMGYIKQIIPLNGRKTIKVIMQDDSQLLEETVVIGYGTLKKSDMTGAISSVDVESLASRATTNPAEALQGKVAGVSILKSGGNAGASISVKIRGIKTMGSNEPLYIIDGFPGDITTVNTQDIEAMEILKDGAAAAIYGSVAANGVVIVTTKNGKKGDVKVDFNTFFQFTSAAKKFEMLNADEYLNVHNMMYENAEAKKIGYLTFTDSDGRLKNPTGFDTNWQDEMLRGGLSQNYNVNVRGGSDIAKYSVSYNHSDEKGILRGNKYVQDNARMKLNVQKYIFNFDASLSLKVTQSQQPQYSIKEMYAMAPLVPVYDEDQPSGYGLNEMKVDGVRLELPNNRNVMADDHFKHKKSNGYDLIGNIGLTVDFAPWLKFKTAYAYRGYYTNTKYHSEKFTADVQGQQLYPYNYDYNSYWFEQTFDNVLTFDKTFGKHSLNVMAGSSLTAARKDWSQINVEGKKTVYDVVNGKLDIKDEAAGFFDPTSPTIDAGNGGTFTGNGSFWNYNRASFFGRVNYSYGGKYMLQATVRADGSSKFGKNNRWGVFPSVALGWRISEEEFFSKDIMSNLKLRVSWGRLGNENALGYYYAPTMTNDNTQWMSYIQGGNPWPGMSNLYLVNDDLRWETTDTKNIGVDFGFFNNKLYGSLNYYYNTTEDLLIEKVMPPSAGIYNPTVNVGKMRNKGFELELNYADNINGFEYNVGFNLFTTKNEMLKADPNQILYGSGLKGAGHFVTQTLEGYPVAAFFLYQTDGIFQSAEEVANHTAEVEQPDGSVKTVLLQPNAKPGDIRFKNVNGDGVIDESDKEYCGSGIPKLEANLSFSGSYKGLDLSFLLGSAWGHKLYNANRLYYEAMDSGTNMFKSTLNAWTENNSNTAMPRAVLKDPNMNTRESDRFLEKGNFIRLRQLQLGYTLPKTWTKKVYIDKCRLYVSGENLLTWTNYSGIDPEFSSDILDTGVDVFIFPFTRSYVVGLQVTF</sequence>
<keyword evidence="4 10" id="KW-0812">Transmembrane</keyword>
<dbReference type="Pfam" id="PF07715">
    <property type="entry name" value="Plug"/>
    <property type="match status" value="1"/>
</dbReference>
<feature type="domain" description="TonB-dependent receptor plug" evidence="13">
    <location>
        <begin position="121"/>
        <end position="225"/>
    </location>
</feature>
<dbReference type="PANTHER" id="PTHR30069">
    <property type="entry name" value="TONB-DEPENDENT OUTER MEMBRANE RECEPTOR"/>
    <property type="match status" value="1"/>
</dbReference>
<evidence type="ECO:0000256" key="8">
    <source>
        <dbReference type="ARBA" id="ARBA00023170"/>
    </source>
</evidence>
<dbReference type="InterPro" id="IPR023997">
    <property type="entry name" value="TonB-dep_OMP_SusC/RagA_CS"/>
</dbReference>
<dbReference type="Gene3D" id="2.40.170.20">
    <property type="entry name" value="TonB-dependent receptor, beta-barrel domain"/>
    <property type="match status" value="1"/>
</dbReference>
<keyword evidence="2 10" id="KW-0813">Transport</keyword>
<gene>
    <name evidence="14" type="ORF">F3F73_03640</name>
</gene>
<comment type="subcellular location">
    <subcellularLocation>
        <location evidence="1 10">Cell outer membrane</location>
        <topology evidence="1 10">Multi-pass membrane protein</topology>
    </subcellularLocation>
</comment>
<keyword evidence="3 10" id="KW-1134">Transmembrane beta strand</keyword>
<protein>
    <submittedName>
        <fullName evidence="14">TonB-dependent receptor</fullName>
    </submittedName>
</protein>
<dbReference type="GO" id="GO:0009279">
    <property type="term" value="C:cell outer membrane"/>
    <property type="evidence" value="ECO:0007669"/>
    <property type="project" value="UniProtKB-SubCell"/>
</dbReference>
<evidence type="ECO:0000313" key="14">
    <source>
        <dbReference type="EMBL" id="KAA3769522.1"/>
    </source>
</evidence>
<dbReference type="PANTHER" id="PTHR30069:SF29">
    <property type="entry name" value="HEMOGLOBIN AND HEMOGLOBIN-HAPTOGLOBIN-BINDING PROTEIN 1-RELATED"/>
    <property type="match status" value="1"/>
</dbReference>
<comment type="similarity">
    <text evidence="10 11">Belongs to the TonB-dependent receptor family.</text>
</comment>
<dbReference type="PROSITE" id="PS52016">
    <property type="entry name" value="TONB_DEPENDENT_REC_3"/>
    <property type="match status" value="1"/>
</dbReference>
<evidence type="ECO:0000256" key="11">
    <source>
        <dbReference type="RuleBase" id="RU003357"/>
    </source>
</evidence>
<dbReference type="SUPFAM" id="SSF49464">
    <property type="entry name" value="Carboxypeptidase regulatory domain-like"/>
    <property type="match status" value="1"/>
</dbReference>
<dbReference type="GeneID" id="93114863"/>
<dbReference type="Proteomes" id="UP000422221">
    <property type="component" value="Unassembled WGS sequence"/>
</dbReference>
<dbReference type="InterPro" id="IPR008969">
    <property type="entry name" value="CarboxyPept-like_regulatory"/>
</dbReference>
<dbReference type="GO" id="GO:0044718">
    <property type="term" value="P:siderophore transmembrane transport"/>
    <property type="evidence" value="ECO:0007669"/>
    <property type="project" value="TreeGrafter"/>
</dbReference>
<dbReference type="SUPFAM" id="SSF56935">
    <property type="entry name" value="Porins"/>
    <property type="match status" value="1"/>
</dbReference>
<keyword evidence="9 10" id="KW-0998">Cell outer membrane</keyword>
<evidence type="ECO:0000256" key="2">
    <source>
        <dbReference type="ARBA" id="ARBA00022448"/>
    </source>
</evidence>
<keyword evidence="5" id="KW-0732">Signal</keyword>
<evidence type="ECO:0000256" key="6">
    <source>
        <dbReference type="ARBA" id="ARBA00023077"/>
    </source>
</evidence>
<proteinExistence type="inferred from homology"/>
<reference evidence="14 15" key="1">
    <citation type="journal article" date="2019" name="Nat. Med.">
        <title>A library of human gut bacterial isolates paired with longitudinal multiomics data enables mechanistic microbiome research.</title>
        <authorList>
            <person name="Poyet M."/>
            <person name="Groussin M."/>
            <person name="Gibbons S.M."/>
            <person name="Avila-Pacheco J."/>
            <person name="Jiang X."/>
            <person name="Kearney S.M."/>
            <person name="Perrotta A.R."/>
            <person name="Berdy B."/>
            <person name="Zhao S."/>
            <person name="Lieberman T.D."/>
            <person name="Swanson P.K."/>
            <person name="Smith M."/>
            <person name="Roesemann S."/>
            <person name="Alexander J.E."/>
            <person name="Rich S.A."/>
            <person name="Livny J."/>
            <person name="Vlamakis H."/>
            <person name="Clish C."/>
            <person name="Bullock K."/>
            <person name="Deik A."/>
            <person name="Scott J."/>
            <person name="Pierce K.A."/>
            <person name="Xavier R.J."/>
            <person name="Alm E.J."/>
        </authorList>
    </citation>
    <scope>NUCLEOTIDE SEQUENCE [LARGE SCALE GENOMIC DNA]</scope>
    <source>
        <strain evidence="14 15">BIOML-A10</strain>
    </source>
</reference>
<dbReference type="InterPro" id="IPR037066">
    <property type="entry name" value="Plug_dom_sf"/>
</dbReference>
<dbReference type="InterPro" id="IPR023996">
    <property type="entry name" value="TonB-dep_OMP_SusC/RagA"/>
</dbReference>
<dbReference type="AlphaFoldDB" id="A0A7J4XNJ8"/>
<feature type="domain" description="TonB-dependent receptor-like beta-barrel" evidence="12">
    <location>
        <begin position="438"/>
        <end position="1009"/>
    </location>
</feature>
<dbReference type="RefSeq" id="WP_055293793.1">
    <property type="nucleotide sequence ID" value="NZ_CAXSTI010000007.1"/>
</dbReference>
<organism evidence="14 15">
    <name type="scientific">Bacteroides salyersiae</name>
    <dbReference type="NCBI Taxonomy" id="291644"/>
    <lineage>
        <taxon>Bacteria</taxon>
        <taxon>Pseudomonadati</taxon>
        <taxon>Bacteroidota</taxon>
        <taxon>Bacteroidia</taxon>
        <taxon>Bacteroidales</taxon>
        <taxon>Bacteroidaceae</taxon>
        <taxon>Bacteroides</taxon>
    </lineage>
</organism>
<name>A0A7J4XNJ8_9BACE</name>
<evidence type="ECO:0000259" key="13">
    <source>
        <dbReference type="Pfam" id="PF07715"/>
    </source>
</evidence>
<evidence type="ECO:0000256" key="5">
    <source>
        <dbReference type="ARBA" id="ARBA00022729"/>
    </source>
</evidence>
<evidence type="ECO:0000313" key="15">
    <source>
        <dbReference type="Proteomes" id="UP000422221"/>
    </source>
</evidence>
<dbReference type="EMBL" id="VWMK01000002">
    <property type="protein sequence ID" value="KAA3769522.1"/>
    <property type="molecule type" value="Genomic_DNA"/>
</dbReference>
<dbReference type="NCBIfam" id="TIGR04057">
    <property type="entry name" value="SusC_RagA_signa"/>
    <property type="match status" value="1"/>
</dbReference>
<keyword evidence="6 11" id="KW-0798">TonB box</keyword>
<evidence type="ECO:0000256" key="4">
    <source>
        <dbReference type="ARBA" id="ARBA00022692"/>
    </source>
</evidence>
<dbReference type="Pfam" id="PF00593">
    <property type="entry name" value="TonB_dep_Rec_b-barrel"/>
    <property type="match status" value="1"/>
</dbReference>
<accession>A0A7J4XNJ8</accession>
<dbReference type="InterPro" id="IPR000531">
    <property type="entry name" value="Beta-barrel_TonB"/>
</dbReference>
<dbReference type="NCBIfam" id="TIGR04056">
    <property type="entry name" value="OMP_RagA_SusC"/>
    <property type="match status" value="1"/>
</dbReference>
<evidence type="ECO:0000256" key="9">
    <source>
        <dbReference type="ARBA" id="ARBA00023237"/>
    </source>
</evidence>
<keyword evidence="8 14" id="KW-0675">Receptor</keyword>
<dbReference type="InterPro" id="IPR039426">
    <property type="entry name" value="TonB-dep_rcpt-like"/>
</dbReference>
<keyword evidence="7 10" id="KW-0472">Membrane</keyword>